<dbReference type="PROSITE" id="PS50935">
    <property type="entry name" value="SSB"/>
    <property type="match status" value="1"/>
</dbReference>
<dbReference type="InterPro" id="IPR011344">
    <property type="entry name" value="ssDNA-bd"/>
</dbReference>
<evidence type="ECO:0000313" key="7">
    <source>
        <dbReference type="Proteomes" id="UP000054623"/>
    </source>
</evidence>
<dbReference type="SUPFAM" id="SSF50249">
    <property type="entry name" value="Nucleic acid-binding proteins"/>
    <property type="match status" value="1"/>
</dbReference>
<dbReference type="GO" id="GO:0009295">
    <property type="term" value="C:nucleoid"/>
    <property type="evidence" value="ECO:0007669"/>
    <property type="project" value="TreeGrafter"/>
</dbReference>
<dbReference type="EMBL" id="LK996017">
    <property type="protein sequence ID" value="CDX05194.1"/>
    <property type="molecule type" value="Genomic_DNA"/>
</dbReference>
<dbReference type="OrthoDB" id="9809878at2"/>
<dbReference type="PIRSF" id="PIRSF002070">
    <property type="entry name" value="SSB"/>
    <property type="match status" value="1"/>
</dbReference>
<keyword evidence="2" id="KW-0235">DNA replication</keyword>
<dbReference type="NCBIfam" id="TIGR00621">
    <property type="entry name" value="ssb"/>
    <property type="match status" value="1"/>
</dbReference>
<evidence type="ECO:0000256" key="3">
    <source>
        <dbReference type="PIRNR" id="PIRNR002070"/>
    </source>
</evidence>
<dbReference type="Gene3D" id="2.40.50.140">
    <property type="entry name" value="Nucleic acid-binding proteins"/>
    <property type="match status" value="1"/>
</dbReference>
<dbReference type="CDD" id="cd04496">
    <property type="entry name" value="SSB_OBF"/>
    <property type="match status" value="1"/>
</dbReference>
<evidence type="ECO:0000256" key="1">
    <source>
        <dbReference type="ARBA" id="ARBA00023125"/>
    </source>
</evidence>
<evidence type="ECO:0000313" key="5">
    <source>
        <dbReference type="EMBL" id="CDX05194.1"/>
    </source>
</evidence>
<dbReference type="GO" id="GO:0003697">
    <property type="term" value="F:single-stranded DNA binding"/>
    <property type="evidence" value="ECO:0007669"/>
    <property type="project" value="UniProtKB-UniRule"/>
</dbReference>
<feature type="compositionally biased region" description="Low complexity" evidence="4">
    <location>
        <begin position="113"/>
        <end position="126"/>
    </location>
</feature>
<dbReference type="AlphaFoldDB" id="A0A098B8K1"/>
<dbReference type="PANTHER" id="PTHR10302:SF27">
    <property type="entry name" value="SINGLE-STRANDED DNA-BINDING PROTEIN"/>
    <property type="match status" value="1"/>
</dbReference>
<sequence length="137" mass="14991">MLNRVVLIGRLTKDPELRYTPNGVAVASFSLAVDRNFKNANGEREADFIPCVVYRQLAELCANYLAKGKLAAVDGRLQVRTYDAQDGQRRWVYEVVAENVRFLSPKDGGNSGYGASSGASDAGTYGHEVSLDDDIPF</sequence>
<organism evidence="5">
    <name type="scientific">Desulfitobacterium hafniense</name>
    <name type="common">Desulfitobacterium frappieri</name>
    <dbReference type="NCBI Taxonomy" id="49338"/>
    <lineage>
        <taxon>Bacteria</taxon>
        <taxon>Bacillati</taxon>
        <taxon>Bacillota</taxon>
        <taxon>Clostridia</taxon>
        <taxon>Eubacteriales</taxon>
        <taxon>Desulfitobacteriaceae</taxon>
        <taxon>Desulfitobacterium</taxon>
    </lineage>
</organism>
<evidence type="ECO:0000313" key="6">
    <source>
        <dbReference type="EMBL" id="KTE93444.1"/>
    </source>
</evidence>
<dbReference type="GO" id="GO:0006260">
    <property type="term" value="P:DNA replication"/>
    <property type="evidence" value="ECO:0007669"/>
    <property type="project" value="UniProtKB-UniRule"/>
</dbReference>
<dbReference type="EMBL" id="LOCK01000001">
    <property type="protein sequence ID" value="KTE93444.1"/>
    <property type="molecule type" value="Genomic_DNA"/>
</dbReference>
<dbReference type="PATRIC" id="fig|49338.4.peg.5714"/>
<proteinExistence type="inferred from homology"/>
<gene>
    <name evidence="6" type="ORF">AT727_00350</name>
    <name evidence="5" type="ORF">DPCES_5308</name>
</gene>
<feature type="short sequence motif" description="Important for interaction with partner proteins" evidence="2">
    <location>
        <begin position="132"/>
        <end position="137"/>
    </location>
</feature>
<accession>A0A098B8K1</accession>
<dbReference type="Pfam" id="PF00436">
    <property type="entry name" value="SSB"/>
    <property type="match status" value="1"/>
</dbReference>
<dbReference type="OMA" id="FLRCNVW"/>
<dbReference type="InterPro" id="IPR000424">
    <property type="entry name" value="Primosome_PriB/ssb"/>
</dbReference>
<feature type="region of interest" description="Disordered" evidence="4">
    <location>
        <begin position="103"/>
        <end position="137"/>
    </location>
</feature>
<dbReference type="GO" id="GO:0006310">
    <property type="term" value="P:DNA recombination"/>
    <property type="evidence" value="ECO:0007669"/>
    <property type="project" value="UniProtKB-UniRule"/>
</dbReference>
<evidence type="ECO:0000256" key="4">
    <source>
        <dbReference type="SAM" id="MobiDB-lite"/>
    </source>
</evidence>
<keyword evidence="2" id="KW-0233">DNA recombination</keyword>
<dbReference type="Proteomes" id="UP000054623">
    <property type="component" value="Unassembled WGS sequence"/>
</dbReference>
<dbReference type="RefSeq" id="WP_005815182.1">
    <property type="nucleotide sequence ID" value="NZ_CABKQQ010000054.1"/>
</dbReference>
<keyword evidence="2" id="KW-0227">DNA damage</keyword>
<keyword evidence="1 2" id="KW-0238">DNA-binding</keyword>
<comment type="caution">
    <text evidence="2">Lacks conserved residue(s) required for the propagation of feature annotation.</text>
</comment>
<reference evidence="6 7" key="2">
    <citation type="submission" date="2015-12" db="EMBL/GenBank/DDBJ databases">
        <title>Draft Genome Sequence of Desulfitobacterium hafniense Strain DH, a Sulfate-reducing Bacterium Isolated from Paddy Soils.</title>
        <authorList>
            <person name="Bao P."/>
            <person name="Zhang X."/>
            <person name="Li G."/>
        </authorList>
    </citation>
    <scope>NUCLEOTIDE SEQUENCE [LARGE SCALE GENOMIC DNA]</scope>
    <source>
        <strain evidence="6 7">DH</strain>
    </source>
</reference>
<comment type="function">
    <text evidence="2">Plays an important role in DNA replication, recombination and repair. Binds to ssDNA and to an array of partner proteins to recruit them to their sites of action during DNA metabolism.</text>
</comment>
<protein>
    <recommendedName>
        <fullName evidence="2 3">Single-stranded DNA-binding protein</fullName>
        <shortName evidence="2">SSB</shortName>
    </recommendedName>
</protein>
<dbReference type="GO" id="GO:0006281">
    <property type="term" value="P:DNA repair"/>
    <property type="evidence" value="ECO:0007669"/>
    <property type="project" value="UniProtKB-UniRule"/>
</dbReference>
<dbReference type="InterPro" id="IPR012340">
    <property type="entry name" value="NA-bd_OB-fold"/>
</dbReference>
<name>A0A098B8K1_DESHA</name>
<comment type="subunit">
    <text evidence="2">Homotetramer.</text>
</comment>
<dbReference type="PANTHER" id="PTHR10302">
    <property type="entry name" value="SINGLE-STRANDED DNA-BINDING PROTEIN"/>
    <property type="match status" value="1"/>
</dbReference>
<evidence type="ECO:0000256" key="2">
    <source>
        <dbReference type="HAMAP-Rule" id="MF_00984"/>
    </source>
</evidence>
<reference evidence="5" key="1">
    <citation type="submission" date="2014-07" db="EMBL/GenBank/DDBJ databases">
        <authorList>
            <person name="Hornung V.Bastian."/>
        </authorList>
    </citation>
    <scope>NUCLEOTIDE SEQUENCE</scope>
    <source>
        <strain evidence="5">PCE-S</strain>
    </source>
</reference>
<keyword evidence="2" id="KW-0234">DNA repair</keyword>
<dbReference type="HAMAP" id="MF_00984">
    <property type="entry name" value="SSB"/>
    <property type="match status" value="1"/>
</dbReference>